<evidence type="ECO:0000313" key="16">
    <source>
        <dbReference type="Proteomes" id="UP000009315"/>
    </source>
</evidence>
<dbReference type="NCBIfam" id="TIGR00177">
    <property type="entry name" value="molyb_syn"/>
    <property type="match status" value="1"/>
</dbReference>
<comment type="pathway">
    <text evidence="3 13">Cofactor biosynthesis; molybdopterin biosynthesis.</text>
</comment>
<keyword evidence="9 13" id="KW-0479">Metal-binding</keyword>
<dbReference type="Pfam" id="PF03454">
    <property type="entry name" value="MoeA_C"/>
    <property type="match status" value="1"/>
</dbReference>
<accession>K8DYQ3</accession>
<evidence type="ECO:0000256" key="12">
    <source>
        <dbReference type="ARBA" id="ARBA00047317"/>
    </source>
</evidence>
<sequence>MSGGVVLELFNVLTVQQARTTLADHLTVRTKETVVPLLDSLNRILARDITARDDVPGFDRSTMDGYAVRACDTFGASESLPAYLDVGGEVLMGQAADGTLQPGQAWLIPTGGMLPAGADAVVMVEYTEELDQRTIGVTKPVAPGDHVVRRGEDVAAGSLVLTAGHRLRPQDLGLLAAVGVTRVPVREPLRVGILSTGNELIPPTQPTTPGKVRDINSYTLYGQVAEAGGLPTLYGIIEDDFQSLYQAVARALAANDLVLISGGSSVGTRDATAKVIAALGNPGVLFHGIAIKPGKPTIGAVVEGKPLFGLPGHPVSAMVVFDLLVRPLVESAGLLRPRQKFPLRAAITRNIHSATGRDDFLRVTLRRQADGSLLADPVMGKSGLISTMVKADGVAHLPLTKEGVEAGELVDVWLF</sequence>
<comment type="similarity">
    <text evidence="4 13">Belongs to the MoeA family.</text>
</comment>
<evidence type="ECO:0000256" key="7">
    <source>
        <dbReference type="ARBA" id="ARBA00022505"/>
    </source>
</evidence>
<feature type="domain" description="MoaB/Mog" evidence="14">
    <location>
        <begin position="192"/>
        <end position="331"/>
    </location>
</feature>
<evidence type="ECO:0000256" key="5">
    <source>
        <dbReference type="ARBA" id="ARBA00013269"/>
    </source>
</evidence>
<gene>
    <name evidence="15" type="ORF">DESHY_160196</name>
</gene>
<dbReference type="InterPro" id="IPR036688">
    <property type="entry name" value="MoeA_C_domain_IV_sf"/>
</dbReference>
<evidence type="ECO:0000256" key="13">
    <source>
        <dbReference type="RuleBase" id="RU365090"/>
    </source>
</evidence>
<comment type="catalytic activity">
    <reaction evidence="12">
        <text>adenylyl-molybdopterin + molybdate = Mo-molybdopterin + AMP + H(+)</text>
        <dbReference type="Rhea" id="RHEA:35047"/>
        <dbReference type="ChEBI" id="CHEBI:15378"/>
        <dbReference type="ChEBI" id="CHEBI:36264"/>
        <dbReference type="ChEBI" id="CHEBI:62727"/>
        <dbReference type="ChEBI" id="CHEBI:71302"/>
        <dbReference type="ChEBI" id="CHEBI:456215"/>
        <dbReference type="EC" id="2.10.1.1"/>
    </reaction>
</comment>
<dbReference type="STRING" id="1121428.DESHY_160196"/>
<evidence type="ECO:0000256" key="9">
    <source>
        <dbReference type="ARBA" id="ARBA00022723"/>
    </source>
</evidence>
<dbReference type="InterPro" id="IPR036425">
    <property type="entry name" value="MoaB/Mog-like_dom_sf"/>
</dbReference>
<protein>
    <recommendedName>
        <fullName evidence="6 13">Molybdopterin molybdenumtransferase</fullName>
        <ecNumber evidence="5 13">2.10.1.1</ecNumber>
    </recommendedName>
</protein>
<evidence type="ECO:0000256" key="8">
    <source>
        <dbReference type="ARBA" id="ARBA00022679"/>
    </source>
</evidence>
<dbReference type="Gene3D" id="3.90.105.10">
    <property type="entry name" value="Molybdopterin biosynthesis moea protein, domain 2"/>
    <property type="match status" value="1"/>
</dbReference>
<dbReference type="EC" id="2.10.1.1" evidence="5 13"/>
<dbReference type="Gene3D" id="3.40.980.10">
    <property type="entry name" value="MoaB/Mog-like domain"/>
    <property type="match status" value="1"/>
</dbReference>
<dbReference type="SUPFAM" id="SSF53218">
    <property type="entry name" value="Molybdenum cofactor biosynthesis proteins"/>
    <property type="match status" value="1"/>
</dbReference>
<reference evidence="15 16" key="1">
    <citation type="journal article" date="2013" name="Genome Announc.">
        <title>Genome Sequence of the Sulfate-Reducing Bacterium Desulfotomaculum hydrothermale Lam5(T).</title>
        <authorList>
            <person name="Amin O."/>
            <person name="Fardeau M.L."/>
            <person name="Valette O."/>
            <person name="Hirschler-Rea A."/>
            <person name="Barbe V."/>
            <person name="Medigue C."/>
            <person name="Vacherie B."/>
            <person name="Ollivier B."/>
            <person name="Bertin P.N."/>
            <person name="Dolla A."/>
        </authorList>
    </citation>
    <scope>NUCLEOTIDE SEQUENCE [LARGE SCALE GENOMIC DNA]</scope>
    <source>
        <strain evidence="16">Lam5 / DSM 18033</strain>
    </source>
</reference>
<dbReference type="EMBL" id="CAOS01000008">
    <property type="protein sequence ID" value="CCO08072.1"/>
    <property type="molecule type" value="Genomic_DNA"/>
</dbReference>
<dbReference type="UniPathway" id="UPA00344"/>
<comment type="function">
    <text evidence="2 13">Catalyzes the insertion of molybdate into adenylated molybdopterin with the concomitant release of AMP.</text>
</comment>
<evidence type="ECO:0000256" key="11">
    <source>
        <dbReference type="ARBA" id="ARBA00023150"/>
    </source>
</evidence>
<dbReference type="Gene3D" id="2.170.190.11">
    <property type="entry name" value="Molybdopterin biosynthesis moea protein, domain 3"/>
    <property type="match status" value="1"/>
</dbReference>
<evidence type="ECO:0000256" key="3">
    <source>
        <dbReference type="ARBA" id="ARBA00005046"/>
    </source>
</evidence>
<dbReference type="Pfam" id="PF03453">
    <property type="entry name" value="MoeA_N"/>
    <property type="match status" value="1"/>
</dbReference>
<name>K8DYQ3_9FIRM</name>
<evidence type="ECO:0000256" key="1">
    <source>
        <dbReference type="ARBA" id="ARBA00001946"/>
    </source>
</evidence>
<keyword evidence="10 13" id="KW-0460">Magnesium</keyword>
<evidence type="ECO:0000256" key="10">
    <source>
        <dbReference type="ARBA" id="ARBA00022842"/>
    </source>
</evidence>
<dbReference type="InterPro" id="IPR005110">
    <property type="entry name" value="MoeA_linker/N"/>
</dbReference>
<dbReference type="Pfam" id="PF00994">
    <property type="entry name" value="MoCF_biosynth"/>
    <property type="match status" value="1"/>
</dbReference>
<dbReference type="AlphaFoldDB" id="K8DYQ3"/>
<evidence type="ECO:0000313" key="15">
    <source>
        <dbReference type="EMBL" id="CCO08072.1"/>
    </source>
</evidence>
<dbReference type="Gene3D" id="2.40.340.10">
    <property type="entry name" value="MoeA, C-terminal, domain IV"/>
    <property type="match status" value="1"/>
</dbReference>
<dbReference type="InterPro" id="IPR005111">
    <property type="entry name" value="MoeA_C_domain_IV"/>
</dbReference>
<dbReference type="InterPro" id="IPR038987">
    <property type="entry name" value="MoeA-like"/>
</dbReference>
<keyword evidence="7 13" id="KW-0500">Molybdenum</keyword>
<dbReference type="SUPFAM" id="SSF63882">
    <property type="entry name" value="MoeA N-terminal region -like"/>
    <property type="match status" value="1"/>
</dbReference>
<dbReference type="Proteomes" id="UP000009315">
    <property type="component" value="Unassembled WGS sequence"/>
</dbReference>
<dbReference type="GO" id="GO:0006777">
    <property type="term" value="P:Mo-molybdopterin cofactor biosynthetic process"/>
    <property type="evidence" value="ECO:0007669"/>
    <property type="project" value="UniProtKB-UniRule"/>
</dbReference>
<keyword evidence="16" id="KW-1185">Reference proteome</keyword>
<dbReference type="CDD" id="cd00887">
    <property type="entry name" value="MoeA"/>
    <property type="match status" value="1"/>
</dbReference>
<organism evidence="15 16">
    <name type="scientific">Desulforamulus hydrothermalis Lam5 = DSM 18033</name>
    <dbReference type="NCBI Taxonomy" id="1121428"/>
    <lineage>
        <taxon>Bacteria</taxon>
        <taxon>Bacillati</taxon>
        <taxon>Bacillota</taxon>
        <taxon>Clostridia</taxon>
        <taxon>Eubacteriales</taxon>
        <taxon>Peptococcaceae</taxon>
        <taxon>Desulforamulus</taxon>
    </lineage>
</organism>
<evidence type="ECO:0000259" key="14">
    <source>
        <dbReference type="SMART" id="SM00852"/>
    </source>
</evidence>
<dbReference type="InterPro" id="IPR036135">
    <property type="entry name" value="MoeA_linker/N_sf"/>
</dbReference>
<comment type="cofactor">
    <cofactor evidence="1 13">
        <name>Mg(2+)</name>
        <dbReference type="ChEBI" id="CHEBI:18420"/>
    </cofactor>
</comment>
<dbReference type="PANTHER" id="PTHR10192:SF5">
    <property type="entry name" value="GEPHYRIN"/>
    <property type="match status" value="1"/>
</dbReference>
<dbReference type="InterPro" id="IPR001453">
    <property type="entry name" value="MoaB/Mog_dom"/>
</dbReference>
<dbReference type="eggNOG" id="COG0303">
    <property type="taxonomic scope" value="Bacteria"/>
</dbReference>
<dbReference type="SMART" id="SM00852">
    <property type="entry name" value="MoCF_biosynth"/>
    <property type="match status" value="1"/>
</dbReference>
<dbReference type="GO" id="GO:0046872">
    <property type="term" value="F:metal ion binding"/>
    <property type="evidence" value="ECO:0007669"/>
    <property type="project" value="UniProtKB-UniRule"/>
</dbReference>
<evidence type="ECO:0000256" key="2">
    <source>
        <dbReference type="ARBA" id="ARBA00002901"/>
    </source>
</evidence>
<keyword evidence="8 13" id="KW-0808">Transferase</keyword>
<keyword evidence="11 13" id="KW-0501">Molybdenum cofactor biosynthesis</keyword>
<proteinExistence type="inferred from homology"/>
<evidence type="ECO:0000256" key="6">
    <source>
        <dbReference type="ARBA" id="ARBA00021108"/>
    </source>
</evidence>
<dbReference type="SUPFAM" id="SSF63867">
    <property type="entry name" value="MoeA C-terminal domain-like"/>
    <property type="match status" value="1"/>
</dbReference>
<dbReference type="FunFam" id="3.40.980.10:FF:000004">
    <property type="entry name" value="Molybdopterin molybdenumtransferase"/>
    <property type="match status" value="1"/>
</dbReference>
<dbReference type="GO" id="GO:0005829">
    <property type="term" value="C:cytosol"/>
    <property type="evidence" value="ECO:0007669"/>
    <property type="project" value="TreeGrafter"/>
</dbReference>
<dbReference type="GO" id="GO:0061599">
    <property type="term" value="F:molybdopterin molybdotransferase activity"/>
    <property type="evidence" value="ECO:0007669"/>
    <property type="project" value="UniProtKB-UniRule"/>
</dbReference>
<dbReference type="PANTHER" id="PTHR10192">
    <property type="entry name" value="MOLYBDOPTERIN BIOSYNTHESIS PROTEIN"/>
    <property type="match status" value="1"/>
</dbReference>
<dbReference type="NCBIfam" id="NF045515">
    <property type="entry name" value="Glp_gephyrin"/>
    <property type="match status" value="1"/>
</dbReference>
<comment type="caution">
    <text evidence="15">The sequence shown here is derived from an EMBL/GenBank/DDBJ whole genome shotgun (WGS) entry which is preliminary data.</text>
</comment>
<evidence type="ECO:0000256" key="4">
    <source>
        <dbReference type="ARBA" id="ARBA00010763"/>
    </source>
</evidence>